<evidence type="ECO:0000313" key="1">
    <source>
        <dbReference type="EMBL" id="MED6194253.1"/>
    </source>
</evidence>
<dbReference type="Proteomes" id="UP001341840">
    <property type="component" value="Unassembled WGS sequence"/>
</dbReference>
<reference evidence="1 2" key="1">
    <citation type="journal article" date="2023" name="Plants (Basel)">
        <title>Bridging the Gap: Combining Genomics and Transcriptomics Approaches to Understand Stylosanthes scabra, an Orphan Legume from the Brazilian Caatinga.</title>
        <authorList>
            <person name="Ferreira-Neto J.R.C."/>
            <person name="da Silva M.D."/>
            <person name="Binneck E."/>
            <person name="de Melo N.F."/>
            <person name="da Silva R.H."/>
            <person name="de Melo A.L.T.M."/>
            <person name="Pandolfi V."/>
            <person name="Bustamante F.O."/>
            <person name="Brasileiro-Vidal A.C."/>
            <person name="Benko-Iseppon A.M."/>
        </authorList>
    </citation>
    <scope>NUCLEOTIDE SEQUENCE [LARGE SCALE GENOMIC DNA]</scope>
    <source>
        <tissue evidence="1">Leaves</tissue>
    </source>
</reference>
<organism evidence="1 2">
    <name type="scientific">Stylosanthes scabra</name>
    <dbReference type="NCBI Taxonomy" id="79078"/>
    <lineage>
        <taxon>Eukaryota</taxon>
        <taxon>Viridiplantae</taxon>
        <taxon>Streptophyta</taxon>
        <taxon>Embryophyta</taxon>
        <taxon>Tracheophyta</taxon>
        <taxon>Spermatophyta</taxon>
        <taxon>Magnoliopsida</taxon>
        <taxon>eudicotyledons</taxon>
        <taxon>Gunneridae</taxon>
        <taxon>Pentapetalae</taxon>
        <taxon>rosids</taxon>
        <taxon>fabids</taxon>
        <taxon>Fabales</taxon>
        <taxon>Fabaceae</taxon>
        <taxon>Papilionoideae</taxon>
        <taxon>50 kb inversion clade</taxon>
        <taxon>dalbergioids sensu lato</taxon>
        <taxon>Dalbergieae</taxon>
        <taxon>Pterocarpus clade</taxon>
        <taxon>Stylosanthes</taxon>
    </lineage>
</organism>
<proteinExistence type="predicted"/>
<accession>A0ABU6XC62</accession>
<keyword evidence="2" id="KW-1185">Reference proteome</keyword>
<gene>
    <name evidence="1" type="ORF">PIB30_026765</name>
</gene>
<comment type="caution">
    <text evidence="1">The sequence shown here is derived from an EMBL/GenBank/DDBJ whole genome shotgun (WGS) entry which is preliminary data.</text>
</comment>
<protein>
    <submittedName>
        <fullName evidence="1">Uncharacterized protein</fullName>
    </submittedName>
</protein>
<name>A0ABU6XC62_9FABA</name>
<dbReference type="PANTHER" id="PTHR24299">
    <property type="entry name" value="CYTOCHROME P450 FAMILY 1"/>
    <property type="match status" value="1"/>
</dbReference>
<sequence>MNKKSHEIPKLPPGPKPWPIIGLLPEILTNKPVFRWIHKVMEEMNTEIACFRIGNVHIIPITCPEIACDFLRKHDAAFASRPLSMATEIATDGYLTTALTPFGEQ</sequence>
<evidence type="ECO:0000313" key="2">
    <source>
        <dbReference type="Proteomes" id="UP001341840"/>
    </source>
</evidence>
<dbReference type="Gene3D" id="1.10.630.10">
    <property type="entry name" value="Cytochrome P450"/>
    <property type="match status" value="1"/>
</dbReference>
<dbReference type="EMBL" id="JASCZI010211550">
    <property type="protein sequence ID" value="MED6194253.1"/>
    <property type="molecule type" value="Genomic_DNA"/>
</dbReference>
<dbReference type="SUPFAM" id="SSF48264">
    <property type="entry name" value="Cytochrome P450"/>
    <property type="match status" value="1"/>
</dbReference>
<dbReference type="InterPro" id="IPR036396">
    <property type="entry name" value="Cyt_P450_sf"/>
</dbReference>
<dbReference type="PANTHER" id="PTHR24299:SF52">
    <property type="entry name" value="CYTOCHROME P450"/>
    <property type="match status" value="1"/>
</dbReference>